<dbReference type="Pfam" id="PF07690">
    <property type="entry name" value="MFS_1"/>
    <property type="match status" value="1"/>
</dbReference>
<dbReference type="Proteomes" id="UP000009311">
    <property type="component" value="Unassembled WGS sequence"/>
</dbReference>
<dbReference type="OrthoDB" id="2323551at2"/>
<feature type="transmembrane region" description="Helical" evidence="6">
    <location>
        <begin position="346"/>
        <end position="367"/>
    </location>
</feature>
<protein>
    <submittedName>
        <fullName evidence="7">Transporter, major facilitator family protein</fullName>
    </submittedName>
</protein>
<keyword evidence="2" id="KW-1003">Cell membrane</keyword>
<sequence>MRRLKITVLSDFLNDLPLGAFITYAYWYAYQQTHDQGIVSLLGTVSMIALLLAVFGGYISDKYSKIKLMRFLIMLRFVFIALGTVFLALNPKMGVVAVCFVVISSSVINVVYNPLTEALAPALIDNDDELIEANSWVSLANSIATIVSSGVATIFVAINRPVISLLILLISVIISYIFLGFIKPDQAPSYAGEMKVKYIFEDFADGMKLVWHNKLITLMIPIAIIANFCFYVIWLLMPKFALTVFDQYRFVYNGIDIAFTVGGIIGAFTFSKIKDKINSAVVCPTCLALQALSLTIVGISSLLGQSVVSAVICIACWLAYGFFNSIFSIVYFSVVQMSSSKDNTGLMIGAVMTVFSIVNPIATAMSAPLGDNVQLPILISVLGAIMVLVSVMTFTPIYQRIFKKYDTVYGK</sequence>
<organism evidence="7 8">
    <name type="scientific">Lactobacillus pasteurii DSM 23907 = CRBIP 24.76</name>
    <dbReference type="NCBI Taxonomy" id="1423790"/>
    <lineage>
        <taxon>Bacteria</taxon>
        <taxon>Bacillati</taxon>
        <taxon>Bacillota</taxon>
        <taxon>Bacilli</taxon>
        <taxon>Lactobacillales</taxon>
        <taxon>Lactobacillaceae</taxon>
        <taxon>Lactobacillus</taxon>
    </lineage>
</organism>
<dbReference type="Gene3D" id="1.20.1250.20">
    <property type="entry name" value="MFS general substrate transporter like domains"/>
    <property type="match status" value="1"/>
</dbReference>
<feature type="transmembrane region" description="Helical" evidence="6">
    <location>
        <begin position="309"/>
        <end position="334"/>
    </location>
</feature>
<dbReference type="STRING" id="1423790.BN53_01320"/>
<dbReference type="eggNOG" id="COG2211">
    <property type="taxonomic scope" value="Bacteria"/>
</dbReference>
<evidence type="ECO:0000256" key="3">
    <source>
        <dbReference type="ARBA" id="ARBA00022692"/>
    </source>
</evidence>
<dbReference type="InterPro" id="IPR011701">
    <property type="entry name" value="MFS"/>
</dbReference>
<keyword evidence="8" id="KW-1185">Reference proteome</keyword>
<dbReference type="PANTHER" id="PTHR23513">
    <property type="entry name" value="INTEGRAL MEMBRANE EFFLUX PROTEIN-RELATED"/>
    <property type="match status" value="1"/>
</dbReference>
<feature type="transmembrane region" description="Helical" evidence="6">
    <location>
        <begin position="162"/>
        <end position="182"/>
    </location>
</feature>
<gene>
    <name evidence="7" type="ORF">BN53_01320</name>
</gene>
<keyword evidence="3 6" id="KW-0812">Transmembrane</keyword>
<dbReference type="EMBL" id="CAKD01000010">
    <property type="protein sequence ID" value="CCI84750.1"/>
    <property type="molecule type" value="Genomic_DNA"/>
</dbReference>
<feature type="transmembrane region" description="Helical" evidence="6">
    <location>
        <begin position="282"/>
        <end position="303"/>
    </location>
</feature>
<evidence type="ECO:0000256" key="1">
    <source>
        <dbReference type="ARBA" id="ARBA00004651"/>
    </source>
</evidence>
<feature type="transmembrane region" description="Helical" evidence="6">
    <location>
        <begin position="373"/>
        <end position="394"/>
    </location>
</feature>
<comment type="subcellular location">
    <subcellularLocation>
        <location evidence="1">Cell membrane</location>
        <topology evidence="1">Multi-pass membrane protein</topology>
    </subcellularLocation>
</comment>
<dbReference type="AlphaFoldDB" id="I7JXL5"/>
<dbReference type="SUPFAM" id="SSF103473">
    <property type="entry name" value="MFS general substrate transporter"/>
    <property type="match status" value="1"/>
</dbReference>
<accession>I7JXL5</accession>
<dbReference type="InterPro" id="IPR036259">
    <property type="entry name" value="MFS_trans_sf"/>
</dbReference>
<feature type="transmembrane region" description="Helical" evidence="6">
    <location>
        <begin position="71"/>
        <end position="89"/>
    </location>
</feature>
<evidence type="ECO:0000313" key="7">
    <source>
        <dbReference type="EMBL" id="CCI84750.1"/>
    </source>
</evidence>
<feature type="transmembrane region" description="Helical" evidence="6">
    <location>
        <begin position="136"/>
        <end position="156"/>
    </location>
</feature>
<dbReference type="GO" id="GO:0022857">
    <property type="term" value="F:transmembrane transporter activity"/>
    <property type="evidence" value="ECO:0007669"/>
    <property type="project" value="InterPro"/>
</dbReference>
<name>I7JXL5_9LACO</name>
<reference evidence="7 8" key="1">
    <citation type="submission" date="2012-06" db="EMBL/GenBank/DDBJ databases">
        <title>Draft Genome Sequence of Lactobacillus pasteurii CRBIP 24.76T.</title>
        <authorList>
            <person name="Cousin S."/>
            <person name="Bouchier C."/>
            <person name="Loux V."/>
            <person name="Ma L."/>
            <person name="Creno S."/>
            <person name="Bizet C."/>
            <person name="Clermont D."/>
        </authorList>
    </citation>
    <scope>NUCLEOTIDE SEQUENCE [LARGE SCALE GENOMIC DNA]</scope>
    <source>
        <strain evidence="8">CRBIP 24.76T</strain>
    </source>
</reference>
<proteinExistence type="predicted"/>
<dbReference type="CDD" id="cd06173">
    <property type="entry name" value="MFS_MefA_like"/>
    <property type="match status" value="1"/>
</dbReference>
<comment type="caution">
    <text evidence="7">The sequence shown here is derived from an EMBL/GenBank/DDBJ whole genome shotgun (WGS) entry which is preliminary data.</text>
</comment>
<dbReference type="GO" id="GO:0005886">
    <property type="term" value="C:plasma membrane"/>
    <property type="evidence" value="ECO:0007669"/>
    <property type="project" value="UniProtKB-SubCell"/>
</dbReference>
<keyword evidence="4 6" id="KW-1133">Transmembrane helix</keyword>
<evidence type="ECO:0000313" key="8">
    <source>
        <dbReference type="Proteomes" id="UP000009311"/>
    </source>
</evidence>
<keyword evidence="5 6" id="KW-0472">Membrane</keyword>
<evidence type="ECO:0000256" key="4">
    <source>
        <dbReference type="ARBA" id="ARBA00022989"/>
    </source>
</evidence>
<feature type="transmembrane region" description="Helical" evidence="6">
    <location>
        <begin position="215"/>
        <end position="237"/>
    </location>
</feature>
<feature type="transmembrane region" description="Helical" evidence="6">
    <location>
        <begin position="249"/>
        <end position="270"/>
    </location>
</feature>
<evidence type="ECO:0000256" key="5">
    <source>
        <dbReference type="ARBA" id="ARBA00023136"/>
    </source>
</evidence>
<feature type="transmembrane region" description="Helical" evidence="6">
    <location>
        <begin position="95"/>
        <end position="115"/>
    </location>
</feature>
<dbReference type="RefSeq" id="WP_009559306.1">
    <property type="nucleotide sequence ID" value="NZ_AYZN01000011.1"/>
</dbReference>
<evidence type="ECO:0000256" key="2">
    <source>
        <dbReference type="ARBA" id="ARBA00022475"/>
    </source>
</evidence>
<evidence type="ECO:0000256" key="6">
    <source>
        <dbReference type="SAM" id="Phobius"/>
    </source>
</evidence>
<feature type="transmembrane region" description="Helical" evidence="6">
    <location>
        <begin position="36"/>
        <end position="59"/>
    </location>
</feature>
<dbReference type="PANTHER" id="PTHR23513:SF6">
    <property type="entry name" value="MAJOR FACILITATOR SUPERFAMILY ASSOCIATED DOMAIN-CONTAINING PROTEIN"/>
    <property type="match status" value="1"/>
</dbReference>